<dbReference type="InterPro" id="IPR055315">
    <property type="entry name" value="Cramped-like"/>
</dbReference>
<feature type="compositionally biased region" description="Basic and acidic residues" evidence="4">
    <location>
        <begin position="523"/>
        <end position="555"/>
    </location>
</feature>
<dbReference type="PROSITE" id="PS51293">
    <property type="entry name" value="SANT"/>
    <property type="match status" value="1"/>
</dbReference>
<feature type="region of interest" description="Disordered" evidence="4">
    <location>
        <begin position="351"/>
        <end position="379"/>
    </location>
</feature>
<evidence type="ECO:0000256" key="4">
    <source>
        <dbReference type="SAM" id="MobiDB-lite"/>
    </source>
</evidence>
<dbReference type="Gene3D" id="1.20.58.1880">
    <property type="match status" value="1"/>
</dbReference>
<feature type="compositionally biased region" description="Low complexity" evidence="4">
    <location>
        <begin position="512"/>
        <end position="521"/>
    </location>
</feature>
<dbReference type="OrthoDB" id="515799at2759"/>
<dbReference type="SUPFAM" id="SSF46689">
    <property type="entry name" value="Homeodomain-like"/>
    <property type="match status" value="1"/>
</dbReference>
<gene>
    <name evidence="6" type="primary">AUGUSTUS-3.0.2_07439</name>
    <name evidence="6" type="ORF">TcasGA2_TC007439</name>
</gene>
<dbReference type="InterPro" id="IPR001005">
    <property type="entry name" value="SANT/Myb"/>
</dbReference>
<dbReference type="HOGENOM" id="CLU_026668_0_0_1"/>
<dbReference type="OMA" id="WNIEEAN"/>
<feature type="compositionally biased region" description="Basic and acidic residues" evidence="4">
    <location>
        <begin position="351"/>
        <end position="370"/>
    </location>
</feature>
<dbReference type="GO" id="GO:0003677">
    <property type="term" value="F:DNA binding"/>
    <property type="evidence" value="ECO:0007669"/>
    <property type="project" value="UniProtKB-KW"/>
</dbReference>
<dbReference type="GO" id="GO:0007389">
    <property type="term" value="P:pattern specification process"/>
    <property type="evidence" value="ECO:0000318"/>
    <property type="project" value="GO_Central"/>
</dbReference>
<reference evidence="6 7" key="2">
    <citation type="journal article" date="2010" name="Nucleic Acids Res.">
        <title>BeetleBase in 2010: revisions to provide comprehensive genomic information for Tribolium castaneum.</title>
        <authorList>
            <person name="Kim H.S."/>
            <person name="Murphy T."/>
            <person name="Xia J."/>
            <person name="Caragea D."/>
            <person name="Park Y."/>
            <person name="Beeman R.W."/>
            <person name="Lorenzen M.D."/>
            <person name="Butcher S."/>
            <person name="Manak J.R."/>
            <person name="Brown S.J."/>
        </authorList>
    </citation>
    <scope>GENOME REANNOTATION</scope>
    <source>
        <strain evidence="6 7">Georgia GA2</strain>
    </source>
</reference>
<comment type="subcellular location">
    <subcellularLocation>
        <location evidence="1">Nucleus</location>
    </subcellularLocation>
</comment>
<dbReference type="InterPro" id="IPR017884">
    <property type="entry name" value="SANT_dom"/>
</dbReference>
<dbReference type="PANTHER" id="PTHR21677:SF1">
    <property type="entry name" value="PROTEIN CRAMPED-LIKE"/>
    <property type="match status" value="1"/>
</dbReference>
<proteinExistence type="predicted"/>
<evidence type="ECO:0000313" key="7">
    <source>
        <dbReference type="Proteomes" id="UP000007266"/>
    </source>
</evidence>
<name>D1ZZL3_TRICA</name>
<evidence type="ECO:0000256" key="2">
    <source>
        <dbReference type="ARBA" id="ARBA00023125"/>
    </source>
</evidence>
<dbReference type="eggNOG" id="KOG4468">
    <property type="taxonomic scope" value="Eukaryota"/>
</dbReference>
<dbReference type="Proteomes" id="UP000007266">
    <property type="component" value="Linkage group 4"/>
</dbReference>
<organism evidence="6 7">
    <name type="scientific">Tribolium castaneum</name>
    <name type="common">Red flour beetle</name>
    <dbReference type="NCBI Taxonomy" id="7070"/>
    <lineage>
        <taxon>Eukaryota</taxon>
        <taxon>Metazoa</taxon>
        <taxon>Ecdysozoa</taxon>
        <taxon>Arthropoda</taxon>
        <taxon>Hexapoda</taxon>
        <taxon>Insecta</taxon>
        <taxon>Pterygota</taxon>
        <taxon>Neoptera</taxon>
        <taxon>Endopterygota</taxon>
        <taxon>Coleoptera</taxon>
        <taxon>Polyphaga</taxon>
        <taxon>Cucujiformia</taxon>
        <taxon>Tenebrionidae</taxon>
        <taxon>Tenebrionidae incertae sedis</taxon>
        <taxon>Tribolium</taxon>
    </lineage>
</organism>
<keyword evidence="7" id="KW-1185">Reference proteome</keyword>
<dbReference type="GO" id="GO:0003682">
    <property type="term" value="F:chromatin binding"/>
    <property type="evidence" value="ECO:0000318"/>
    <property type="project" value="GO_Central"/>
</dbReference>
<dbReference type="InParanoid" id="D1ZZL3"/>
<dbReference type="InterPro" id="IPR009057">
    <property type="entry name" value="Homeodomain-like_sf"/>
</dbReference>
<dbReference type="AlphaFoldDB" id="D1ZZL3"/>
<dbReference type="KEGG" id="tca:662603"/>
<dbReference type="PhylomeDB" id="D1ZZL3"/>
<keyword evidence="3" id="KW-0539">Nucleus</keyword>
<dbReference type="GO" id="GO:0005634">
    <property type="term" value="C:nucleus"/>
    <property type="evidence" value="ECO:0000318"/>
    <property type="project" value="GO_Central"/>
</dbReference>
<sequence length="738" mass="83443">MTDNHEVPNPKDFLAQMGPIETLLGSLSYNDIDNVDGKTQQLRTSARVFKKMKFDLSSVEKKVEKKEEVKPEEKQEVKKPANPFWSSEEKNLFFEALNEYGKDFESIHGYISTRLKKKGVPEDLIKNKLQVRHFYYKTFHMLLGPLKFNEKIPKNVQELYTLINFGEMRRKLGSISKKNCSKLNDLIANGSVPLRLKGKTVRVKTPMCRALRRLNQLDEKYDDLKLPTRVLVELRPKNMASFLRVQSVAQNPRIKVALSLQKRLSSLITCINTRWKTSEAVVYDKAVISTNPVTKNCVPDTKTIDDSTLLLNPLLRLSPPPEAHIELPSIDISEYFNGQSISLNAFELRKGVKKEEPEAPPKTEKSPNKPDEEEIPKSVTSVVDEAVNTILSLQVQNKTDTKTATTTNPKDIPNEEKISRIEQIKQGWTLENCASLTIGEIYLMYGCDSKMVLEYSWDCLIKSNDETKQENDLTNSLKKLLSLAKIQSEKPVMKCTCGHVCGKPSTQQFKKPVAPKVVKQKQVSHETNHVQEKVEVSEPKPAPEPKKAPPEEPFHDTSSSVVHLFSQRDKFRIKGRTRFKHLVVERKLVPNKSENKHEIVSMDIVSQDKPDDMPLVNSSGLPSMLMGDNDTRMSEKSFSGFLGDNQSNSAMSTGLSKILKENENQWINADVADYSLSSLLGHLDCPSKTNQSMVSLSHDDTQLSQDVDAQLRTLLIETSVDYTAKFADLAAQVVENKK</sequence>
<evidence type="ECO:0000259" key="5">
    <source>
        <dbReference type="PROSITE" id="PS51293"/>
    </source>
</evidence>
<dbReference type="EMBL" id="KQ971338">
    <property type="protein sequence ID" value="EFA01837.1"/>
    <property type="molecule type" value="Genomic_DNA"/>
</dbReference>
<keyword evidence="2" id="KW-0238">DNA-binding</keyword>
<feature type="domain" description="SANT" evidence="5">
    <location>
        <begin position="80"/>
        <end position="143"/>
    </location>
</feature>
<dbReference type="FunCoup" id="D1ZZL3">
    <property type="interactions" value="425"/>
</dbReference>
<evidence type="ECO:0000256" key="1">
    <source>
        <dbReference type="ARBA" id="ARBA00004123"/>
    </source>
</evidence>
<dbReference type="SMART" id="SM00717">
    <property type="entry name" value="SANT"/>
    <property type="match status" value="1"/>
</dbReference>
<feature type="region of interest" description="Disordered" evidence="4">
    <location>
        <begin position="512"/>
        <end position="561"/>
    </location>
</feature>
<reference evidence="6 7" key="1">
    <citation type="journal article" date="2008" name="Nature">
        <title>The genome of the model beetle and pest Tribolium castaneum.</title>
        <authorList>
            <consortium name="Tribolium Genome Sequencing Consortium"/>
            <person name="Richards S."/>
            <person name="Gibbs R.A."/>
            <person name="Weinstock G.M."/>
            <person name="Brown S.J."/>
            <person name="Denell R."/>
            <person name="Beeman R.W."/>
            <person name="Gibbs R."/>
            <person name="Beeman R.W."/>
            <person name="Brown S.J."/>
            <person name="Bucher G."/>
            <person name="Friedrich M."/>
            <person name="Grimmelikhuijzen C.J."/>
            <person name="Klingler M."/>
            <person name="Lorenzen M."/>
            <person name="Richards S."/>
            <person name="Roth S."/>
            <person name="Schroder R."/>
            <person name="Tautz D."/>
            <person name="Zdobnov E.M."/>
            <person name="Muzny D."/>
            <person name="Gibbs R.A."/>
            <person name="Weinstock G.M."/>
            <person name="Attaway T."/>
            <person name="Bell S."/>
            <person name="Buhay C.J."/>
            <person name="Chandrabose M.N."/>
            <person name="Chavez D."/>
            <person name="Clerk-Blankenburg K.P."/>
            <person name="Cree A."/>
            <person name="Dao M."/>
            <person name="Davis C."/>
            <person name="Chacko J."/>
            <person name="Dinh H."/>
            <person name="Dugan-Rocha S."/>
            <person name="Fowler G."/>
            <person name="Garner T.T."/>
            <person name="Garnes J."/>
            <person name="Gnirke A."/>
            <person name="Hawes A."/>
            <person name="Hernandez J."/>
            <person name="Hines S."/>
            <person name="Holder M."/>
            <person name="Hume J."/>
            <person name="Jhangiani S.N."/>
            <person name="Joshi V."/>
            <person name="Khan Z.M."/>
            <person name="Jackson L."/>
            <person name="Kovar C."/>
            <person name="Kowis A."/>
            <person name="Lee S."/>
            <person name="Lewis L.R."/>
            <person name="Margolis J."/>
            <person name="Morgan M."/>
            <person name="Nazareth L.V."/>
            <person name="Nguyen N."/>
            <person name="Okwuonu G."/>
            <person name="Parker D."/>
            <person name="Richards S."/>
            <person name="Ruiz S.J."/>
            <person name="Santibanez J."/>
            <person name="Savard J."/>
            <person name="Scherer S.E."/>
            <person name="Schneider B."/>
            <person name="Sodergren E."/>
            <person name="Tautz D."/>
            <person name="Vattahil S."/>
            <person name="Villasana D."/>
            <person name="White C.S."/>
            <person name="Wright R."/>
            <person name="Park Y."/>
            <person name="Beeman R.W."/>
            <person name="Lord J."/>
            <person name="Oppert B."/>
            <person name="Lorenzen M."/>
            <person name="Brown S."/>
            <person name="Wang L."/>
            <person name="Savard J."/>
            <person name="Tautz D."/>
            <person name="Richards S."/>
            <person name="Weinstock G."/>
            <person name="Gibbs R.A."/>
            <person name="Liu Y."/>
            <person name="Worley K."/>
            <person name="Weinstock G."/>
            <person name="Elsik C.G."/>
            <person name="Reese J.T."/>
            <person name="Elhaik E."/>
            <person name="Landan G."/>
            <person name="Graur D."/>
            <person name="Arensburger P."/>
            <person name="Atkinson P."/>
            <person name="Beeman R.W."/>
            <person name="Beidler J."/>
            <person name="Brown S.J."/>
            <person name="Demuth J.P."/>
            <person name="Drury D.W."/>
            <person name="Du Y.Z."/>
            <person name="Fujiwara H."/>
            <person name="Lorenzen M."/>
            <person name="Maselli V."/>
            <person name="Osanai M."/>
            <person name="Park Y."/>
            <person name="Robertson H.M."/>
            <person name="Tu Z."/>
            <person name="Wang J.J."/>
            <person name="Wang S."/>
            <person name="Richards S."/>
            <person name="Song H."/>
            <person name="Zhang L."/>
            <person name="Sodergren E."/>
            <person name="Werner D."/>
            <person name="Stanke M."/>
            <person name="Morgenstern B."/>
            <person name="Solovyev V."/>
            <person name="Kosarev P."/>
            <person name="Brown G."/>
            <person name="Chen H.C."/>
            <person name="Ermolaeva O."/>
            <person name="Hlavina W."/>
            <person name="Kapustin Y."/>
            <person name="Kiryutin B."/>
            <person name="Kitts P."/>
            <person name="Maglott D."/>
            <person name="Pruitt K."/>
            <person name="Sapojnikov V."/>
            <person name="Souvorov A."/>
            <person name="Mackey A.J."/>
            <person name="Waterhouse R.M."/>
            <person name="Wyder S."/>
            <person name="Zdobnov E.M."/>
            <person name="Zdobnov E.M."/>
            <person name="Wyder S."/>
            <person name="Kriventseva E.V."/>
            <person name="Kadowaki T."/>
            <person name="Bork P."/>
            <person name="Aranda M."/>
            <person name="Bao R."/>
            <person name="Beermann A."/>
            <person name="Berns N."/>
            <person name="Bolognesi R."/>
            <person name="Bonneton F."/>
            <person name="Bopp D."/>
            <person name="Brown S.J."/>
            <person name="Bucher G."/>
            <person name="Butts T."/>
            <person name="Chaumot A."/>
            <person name="Denell R.E."/>
            <person name="Ferrier D.E."/>
            <person name="Friedrich M."/>
            <person name="Gordon C.M."/>
            <person name="Jindra M."/>
            <person name="Klingler M."/>
            <person name="Lan Q."/>
            <person name="Lattorff H.M."/>
            <person name="Laudet V."/>
            <person name="von Levetsow C."/>
            <person name="Liu Z."/>
            <person name="Lutz R."/>
            <person name="Lynch J.A."/>
            <person name="da Fonseca R.N."/>
            <person name="Posnien N."/>
            <person name="Reuter R."/>
            <person name="Roth S."/>
            <person name="Savard J."/>
            <person name="Schinko J.B."/>
            <person name="Schmitt C."/>
            <person name="Schoppmeier M."/>
            <person name="Schroder R."/>
            <person name="Shippy T.D."/>
            <person name="Simonnet F."/>
            <person name="Marques-Souza H."/>
            <person name="Tautz D."/>
            <person name="Tomoyasu Y."/>
            <person name="Trauner J."/>
            <person name="Van der Zee M."/>
            <person name="Vervoort M."/>
            <person name="Wittkopp N."/>
            <person name="Wimmer E.A."/>
            <person name="Yang X."/>
            <person name="Jones A.K."/>
            <person name="Sattelle D.B."/>
            <person name="Ebert P.R."/>
            <person name="Nelson D."/>
            <person name="Scott J.G."/>
            <person name="Beeman R.W."/>
            <person name="Muthukrishnan S."/>
            <person name="Kramer K.J."/>
            <person name="Arakane Y."/>
            <person name="Beeman R.W."/>
            <person name="Zhu Q."/>
            <person name="Hogenkamp D."/>
            <person name="Dixit R."/>
            <person name="Oppert B."/>
            <person name="Jiang H."/>
            <person name="Zou Z."/>
            <person name="Marshall J."/>
            <person name="Elpidina E."/>
            <person name="Vinokurov K."/>
            <person name="Oppert C."/>
            <person name="Zou Z."/>
            <person name="Evans J."/>
            <person name="Lu Z."/>
            <person name="Zhao P."/>
            <person name="Sumathipala N."/>
            <person name="Altincicek B."/>
            <person name="Vilcinskas A."/>
            <person name="Williams M."/>
            <person name="Hultmark D."/>
            <person name="Hetru C."/>
            <person name="Jiang H."/>
            <person name="Grimmelikhuijzen C.J."/>
            <person name="Hauser F."/>
            <person name="Cazzamali G."/>
            <person name="Williamson M."/>
            <person name="Park Y."/>
            <person name="Li B."/>
            <person name="Tanaka Y."/>
            <person name="Predel R."/>
            <person name="Neupert S."/>
            <person name="Schachtner J."/>
            <person name="Verleyen P."/>
            <person name="Raible F."/>
            <person name="Bork P."/>
            <person name="Friedrich M."/>
            <person name="Walden K.K."/>
            <person name="Robertson H.M."/>
            <person name="Angeli S."/>
            <person name="Foret S."/>
            <person name="Bucher G."/>
            <person name="Schuetz S."/>
            <person name="Maleszka R."/>
            <person name="Wimmer E.A."/>
            <person name="Beeman R.W."/>
            <person name="Lorenzen M."/>
            <person name="Tomoyasu Y."/>
            <person name="Miller S.C."/>
            <person name="Grossmann D."/>
            <person name="Bucher G."/>
        </authorList>
    </citation>
    <scope>NUCLEOTIDE SEQUENCE [LARGE SCALE GENOMIC DNA]</scope>
    <source>
        <strain evidence="6 7">Georgia GA2</strain>
    </source>
</reference>
<dbReference type="PANTHER" id="PTHR21677">
    <property type="entry name" value="CRAMPED PROTEIN"/>
    <property type="match status" value="1"/>
</dbReference>
<evidence type="ECO:0000313" key="6">
    <source>
        <dbReference type="EMBL" id="EFA01837.1"/>
    </source>
</evidence>
<evidence type="ECO:0000256" key="3">
    <source>
        <dbReference type="ARBA" id="ARBA00023242"/>
    </source>
</evidence>
<protein>
    <recommendedName>
        <fullName evidence="5">SANT domain-containing protein</fullName>
    </recommendedName>
</protein>
<accession>D1ZZL3</accession>